<evidence type="ECO:0000313" key="5">
    <source>
        <dbReference type="Proteomes" id="UP000184066"/>
    </source>
</evidence>
<keyword evidence="5" id="KW-1185">Reference proteome</keyword>
<dbReference type="InterPro" id="IPR017853">
    <property type="entry name" value="GH"/>
</dbReference>
<proteinExistence type="predicted"/>
<dbReference type="Pfam" id="PF13547">
    <property type="entry name" value="GTA_TIM"/>
    <property type="match status" value="1"/>
</dbReference>
<evidence type="ECO:0000259" key="2">
    <source>
        <dbReference type="Pfam" id="PF13550"/>
    </source>
</evidence>
<sequence>MATLVLAAAGAALGGAAGGAVLGVGAATIGQAAGAIVGGLIDQKVLGSGSEAVARGKASTLRIQTSQEGAPIPRVQGRMRVAGQVIWSTRFKEHVARRGGGKGGGPTVSEYSYTISFAVALCEGPIERIGRVWADGKPLDMEAISWRLHKGDESQGPDPLIEAVEGEAPAYRGVAYLVFEDLPVGSFGNRMPQINVEVFRQPRPGAVPTGEDGLPLREVVRAVAMSPGTGEFVYDTIPVREIRDEGDERYVNVNTSSGKADALVSLDQLETELPACRSVSLVVSWFGTDLRAEQCELRPGVENAEAETAPEPWSAGGTDRAGAHLIGRDAQGRPVFGGTPSDASVVRFIREMKARGLRVMFYPFILMDIPAGNGLTDPWNPSQEQPAYPWRGRITTNRAPDVPGTTDMTPFAEVEAQAFFGDAEPEDFELSGDRVIYSGPDEWRMRRFILHYAHLCKAAGGVDAFCIGSELRSLTQIRSGRESYPAVEELRRLARDVRAVLGPQTKIGYAADWSEYFGHQPSNGDRIFHLDPLWADEAIDFVGVDYYMPLTDWRDGEDHLDAREARSIYDLDYLSSRFAAGEGYEWYYASEADRDAQIRTPIVDGAHGEDWIWRPKDLLSWWSKAHRNRVDGVRSAARTPWRPRMKPIWLTEIGCPAVDKGTNQPNVFVDPKSSENALPRYSKGTRDDLIQRRMLQAAARHWSDPANNPVSDVYGGPMLDLDNVYVWTWDARPWPEFPSRSDIWSDGANHELGHWLDGRTAGASLAEVVAEICDRAGVTEADASELHAIVDGFVQERTASAREALQSLMLAYAFDAYETGGRLRFVMRGGAPRAELASGDLVEDPSGGAPFELVRAPEGEALRDVRIGYLRGDADYLAGAEEIRSPESGALGVQGSELPLALTRATARRIAERWALETAAGRETARFSLPPSRLALEPGDVVRLLDAGGAEYRIERIADGVARRIEATRVDGALYALGARPVSSDPGAPLPGSDAPTPPAFRLLDVPFARFGGSETEAYLAAWSANWPGSVSIYASDRDEGYAFAARLRRPSTVARLVDPLPASQPWRWSRGGRVRVKMLSGELLSADELAVFNGANLAALAAADGQWELLQFREAALVGPGEYELSGFLRGLGGTEALIGDPAPAGAVLVMLGEQLAAFEAPRGLERHYRIGPSGRDLNDDSFQHAVWTHQATGLRPWAPAHLRAELTAGGDVALSWVRRSRRDIDAWSDGETPLDEAFERYRVRVYAPGGAVAREVEADGPGFVYDVAMQAADGFGGGLAGVSFGVAQISEAFGPGIEGKATLSG</sequence>
<feature type="domain" description="Tip attachment protein J" evidence="2">
    <location>
        <begin position="798"/>
        <end position="958"/>
    </location>
</feature>
<dbReference type="Pfam" id="PF23666">
    <property type="entry name" value="Rcc01698_C"/>
    <property type="match status" value="1"/>
</dbReference>
<accession>A0A1M7U014</accession>
<evidence type="ECO:0000259" key="1">
    <source>
        <dbReference type="Pfam" id="PF13547"/>
    </source>
</evidence>
<gene>
    <name evidence="4" type="ORF">SAMN05216200_11233</name>
</gene>
<organism evidence="4 5">
    <name type="scientific">Oceanicella actignis</name>
    <dbReference type="NCBI Taxonomy" id="1189325"/>
    <lineage>
        <taxon>Bacteria</taxon>
        <taxon>Pseudomonadati</taxon>
        <taxon>Pseudomonadota</taxon>
        <taxon>Alphaproteobacteria</taxon>
        <taxon>Rhodobacterales</taxon>
        <taxon>Paracoccaceae</taxon>
        <taxon>Oceanicella</taxon>
    </lineage>
</organism>
<dbReference type="Gene3D" id="3.20.20.80">
    <property type="entry name" value="Glycosidases"/>
    <property type="match status" value="1"/>
</dbReference>
<dbReference type="SUPFAM" id="SSF51445">
    <property type="entry name" value="(Trans)glycosidases"/>
    <property type="match status" value="1"/>
</dbReference>
<protein>
    <submittedName>
        <fullName evidence="4">Putative phage tail protein</fullName>
    </submittedName>
</protein>
<dbReference type="InterPro" id="IPR025195">
    <property type="entry name" value="GTA_TIM_dom"/>
</dbReference>
<dbReference type="InterPro" id="IPR032876">
    <property type="entry name" value="J_dom"/>
</dbReference>
<dbReference type="CDD" id="cd19607">
    <property type="entry name" value="GTA_TIM-barrel-like"/>
    <property type="match status" value="1"/>
</dbReference>
<dbReference type="InterPro" id="IPR056490">
    <property type="entry name" value="Rcc01698_C"/>
</dbReference>
<dbReference type="Proteomes" id="UP000184066">
    <property type="component" value="Unassembled WGS sequence"/>
</dbReference>
<dbReference type="RefSeq" id="WP_072748336.1">
    <property type="nucleotide sequence ID" value="NZ_FOHL01000011.1"/>
</dbReference>
<dbReference type="EMBL" id="FRDL01000012">
    <property type="protein sequence ID" value="SHN76263.1"/>
    <property type="molecule type" value="Genomic_DNA"/>
</dbReference>
<reference evidence="4 5" key="1">
    <citation type="submission" date="2016-12" db="EMBL/GenBank/DDBJ databases">
        <authorList>
            <person name="Song W.-J."/>
            <person name="Kurnit D.M."/>
        </authorList>
    </citation>
    <scope>NUCLEOTIDE SEQUENCE [LARGE SCALE GENOMIC DNA]</scope>
    <source>
        <strain evidence="4 5">CGMCC 1.10808</strain>
    </source>
</reference>
<dbReference type="Pfam" id="PF13550">
    <property type="entry name" value="Phage-tail_3"/>
    <property type="match status" value="1"/>
</dbReference>
<dbReference type="STRING" id="1189325.SAMN04488119_11134"/>
<evidence type="ECO:0000259" key="3">
    <source>
        <dbReference type="Pfam" id="PF23666"/>
    </source>
</evidence>
<feature type="domain" description="Rcc01698-like C-terminal" evidence="3">
    <location>
        <begin position="1053"/>
        <end position="1150"/>
    </location>
</feature>
<name>A0A1M7U014_9RHOB</name>
<evidence type="ECO:0000313" key="4">
    <source>
        <dbReference type="EMBL" id="SHN76263.1"/>
    </source>
</evidence>
<dbReference type="OrthoDB" id="8445115at2"/>
<feature type="domain" description="GTA TIM-barrel-like" evidence="1">
    <location>
        <begin position="443"/>
        <end position="738"/>
    </location>
</feature>